<dbReference type="EMBL" id="JADNRY010000003">
    <property type="protein sequence ID" value="KAF9077460.1"/>
    <property type="molecule type" value="Genomic_DNA"/>
</dbReference>
<dbReference type="OrthoDB" id="3241567at2759"/>
<comment type="caution">
    <text evidence="3">The sequence shown here is derived from an EMBL/GenBank/DDBJ whole genome shotgun (WGS) entry which is preliminary data.</text>
</comment>
<feature type="region of interest" description="Disordered" evidence="1">
    <location>
        <begin position="159"/>
        <end position="214"/>
    </location>
</feature>
<feature type="compositionally biased region" description="Low complexity" evidence="1">
    <location>
        <begin position="103"/>
        <end position="113"/>
    </location>
</feature>
<feature type="domain" description="DUF6699" evidence="2">
    <location>
        <begin position="314"/>
        <end position="470"/>
    </location>
</feature>
<name>A0A9P5UEN8_9AGAR</name>
<dbReference type="Proteomes" id="UP000772434">
    <property type="component" value="Unassembled WGS sequence"/>
</dbReference>
<sequence length="500" mass="54821">MASLSETRVTFGALPDGPSRRFGPQHRSTMPSRSIMRRPKAYARHSLGHMNSSFTIHPPDPQVSFYDVWRSTSYRPSVIKVRSNSPAPNLQYVKHGHSNVFSYSPLLTPSPRSSSRHKRHSSASSSGGSHRRSHSVSGNHHKWPRPTLSHAFKAILNSGSHTHHSSVSGPHKLGHSKRSSTDKSVGMVTPTHSSFSLSSSRNHNQLGPLASSDSANRGFMAAGSSISPFDLQNLGYALPPPPYASRNPGHMTPSPPHNSFIDFHHCIPSLPGGQPSPSPEVHYPWTQSISFSSPPKPERVHVHTELLSSSGHTLQWNMMLPPKQNAVSGFSDPSSVMYPGDDSASQDFLHAPACPGAAKIIIRPGNNASALGLWMNQWGPLEIYPYSSSAPVFENEISVLEVLQALYSYFQIRLSSQATIEMPVESRQRIAQARAQRVVFEGAGVDNTEWDRPPKRVDVLALWSVFGGLEVCYGQGYGSGYELDEPGWRVVDLELKLRSA</sequence>
<evidence type="ECO:0000313" key="3">
    <source>
        <dbReference type="EMBL" id="KAF9077460.1"/>
    </source>
</evidence>
<dbReference type="AlphaFoldDB" id="A0A9P5UEN8"/>
<reference evidence="3" key="1">
    <citation type="submission" date="2020-11" db="EMBL/GenBank/DDBJ databases">
        <authorList>
            <consortium name="DOE Joint Genome Institute"/>
            <person name="Ahrendt S."/>
            <person name="Riley R."/>
            <person name="Andreopoulos W."/>
            <person name="Labutti K."/>
            <person name="Pangilinan J."/>
            <person name="Ruiz-Duenas F.J."/>
            <person name="Barrasa J.M."/>
            <person name="Sanchez-Garcia M."/>
            <person name="Camarero S."/>
            <person name="Miyauchi S."/>
            <person name="Serrano A."/>
            <person name="Linde D."/>
            <person name="Babiker R."/>
            <person name="Drula E."/>
            <person name="Ayuso-Fernandez I."/>
            <person name="Pacheco R."/>
            <person name="Padilla G."/>
            <person name="Ferreira P."/>
            <person name="Barriuso J."/>
            <person name="Kellner H."/>
            <person name="Castanera R."/>
            <person name="Alfaro M."/>
            <person name="Ramirez L."/>
            <person name="Pisabarro A.G."/>
            <person name="Kuo A."/>
            <person name="Tritt A."/>
            <person name="Lipzen A."/>
            <person name="He G."/>
            <person name="Yan M."/>
            <person name="Ng V."/>
            <person name="Cullen D."/>
            <person name="Martin F."/>
            <person name="Rosso M.-N."/>
            <person name="Henrissat B."/>
            <person name="Hibbett D."/>
            <person name="Martinez A.T."/>
            <person name="Grigoriev I.V."/>
        </authorList>
    </citation>
    <scope>NUCLEOTIDE SEQUENCE</scope>
    <source>
        <strain evidence="3">AH 40177</strain>
    </source>
</reference>
<dbReference type="InterPro" id="IPR046522">
    <property type="entry name" value="DUF6699"/>
</dbReference>
<feature type="compositionally biased region" description="Polar residues" evidence="1">
    <location>
        <begin position="201"/>
        <end position="214"/>
    </location>
</feature>
<evidence type="ECO:0000259" key="2">
    <source>
        <dbReference type="Pfam" id="PF20415"/>
    </source>
</evidence>
<keyword evidence="4" id="KW-1185">Reference proteome</keyword>
<accession>A0A9P5UEN8</accession>
<organism evidence="3 4">
    <name type="scientific">Rhodocollybia butyracea</name>
    <dbReference type="NCBI Taxonomy" id="206335"/>
    <lineage>
        <taxon>Eukaryota</taxon>
        <taxon>Fungi</taxon>
        <taxon>Dikarya</taxon>
        <taxon>Basidiomycota</taxon>
        <taxon>Agaricomycotina</taxon>
        <taxon>Agaricomycetes</taxon>
        <taxon>Agaricomycetidae</taxon>
        <taxon>Agaricales</taxon>
        <taxon>Marasmiineae</taxon>
        <taxon>Omphalotaceae</taxon>
        <taxon>Rhodocollybia</taxon>
    </lineage>
</organism>
<feature type="region of interest" description="Disordered" evidence="1">
    <location>
        <begin position="1"/>
        <end position="35"/>
    </location>
</feature>
<dbReference type="Pfam" id="PF20415">
    <property type="entry name" value="DUF6699"/>
    <property type="match status" value="1"/>
</dbReference>
<evidence type="ECO:0000313" key="4">
    <source>
        <dbReference type="Proteomes" id="UP000772434"/>
    </source>
</evidence>
<feature type="region of interest" description="Disordered" evidence="1">
    <location>
        <begin position="103"/>
        <end position="145"/>
    </location>
</feature>
<evidence type="ECO:0000256" key="1">
    <source>
        <dbReference type="SAM" id="MobiDB-lite"/>
    </source>
</evidence>
<gene>
    <name evidence="3" type="ORF">BDP27DRAFT_1311078</name>
</gene>
<protein>
    <recommendedName>
        <fullName evidence="2">DUF6699 domain-containing protein</fullName>
    </recommendedName>
</protein>
<feature type="compositionally biased region" description="Basic residues" evidence="1">
    <location>
        <begin position="129"/>
        <end position="144"/>
    </location>
</feature>
<proteinExistence type="predicted"/>